<dbReference type="PROSITE" id="PS51687">
    <property type="entry name" value="SAM_MT_RNA_M5U"/>
    <property type="match status" value="1"/>
</dbReference>
<dbReference type="PANTHER" id="PTHR11061:SF49">
    <property type="entry name" value="23S RRNA (URACIL(1939)-C(5))-METHYLTRANSFERASE RLMD"/>
    <property type="match status" value="1"/>
</dbReference>
<reference evidence="8 9" key="1">
    <citation type="submission" date="2016-09" db="EMBL/GenBank/DDBJ databases">
        <title>Rhizobium sp. nov., a novel species isolated from the rice rhizosphere.</title>
        <authorList>
            <person name="Zhao J."/>
            <person name="Zhang X."/>
        </authorList>
    </citation>
    <scope>NUCLEOTIDE SEQUENCE [LARGE SCALE GENOMIC DNA]</scope>
    <source>
        <strain evidence="8 9">MH17</strain>
    </source>
</reference>
<dbReference type="Gene3D" id="2.40.50.140">
    <property type="entry name" value="Nucleic acid-binding proteins"/>
    <property type="match status" value="1"/>
</dbReference>
<keyword evidence="5" id="KW-0411">Iron-sulfur</keyword>
<dbReference type="SUPFAM" id="SSF50249">
    <property type="entry name" value="Nucleic acid-binding proteins"/>
    <property type="match status" value="1"/>
</dbReference>
<gene>
    <name evidence="8" type="ORF">BJF92_03485</name>
</gene>
<evidence type="ECO:0000256" key="6">
    <source>
        <dbReference type="PROSITE-ProRule" id="PRU01024"/>
    </source>
</evidence>
<sequence>MSVKTVTIDSLGAKGDGIAAGPGGALFVPFSLPGETVGVAVNGTVGTLMSIATPSPERQAPPCRHFGPEGVNGTCGGCVLQHAEDKLYHAFKRQLVIDALAARGIETDVAPLVTAAPGQRRRVVLTARRTEKALLLGYSQMGSHHIVDIVECPIASPGIVRRLEAIRQIALALAASAEPFRITVLEAENGLDLSIDGLTKLDDSRRRRAVEAVLGLRGIARLSVGGEVIVEPSKPVISFGTIPVTPPPGAFTQATREAEATMAGLVLDAIGKAKRVADLFSGAGTFALRIATRARVHAVESEEKALKALDAAARATQGLKPVTVERRDLFRRPMMVSELKAFDALVFDPPRAGAETQAAELARSAVKTVVAVSCNPTTLARDLATLIAGGYRLKSVTPIDQFLWSAHVEAVAVLEK</sequence>
<feature type="binding site" evidence="6">
    <location>
        <position position="348"/>
    </location>
    <ligand>
        <name>S-adenosyl-L-methionine</name>
        <dbReference type="ChEBI" id="CHEBI:59789"/>
    </ligand>
</feature>
<dbReference type="SUPFAM" id="SSF53335">
    <property type="entry name" value="S-adenosyl-L-methionine-dependent methyltransferases"/>
    <property type="match status" value="1"/>
</dbReference>
<dbReference type="GO" id="GO:0051539">
    <property type="term" value="F:4 iron, 4 sulfur cluster binding"/>
    <property type="evidence" value="ECO:0007669"/>
    <property type="project" value="UniProtKB-KW"/>
</dbReference>
<keyword evidence="1" id="KW-0004">4Fe-4S</keyword>
<dbReference type="Proteomes" id="UP000186143">
    <property type="component" value="Unassembled WGS sequence"/>
</dbReference>
<dbReference type="InterPro" id="IPR029063">
    <property type="entry name" value="SAM-dependent_MTases_sf"/>
</dbReference>
<dbReference type="PROSITE" id="PS01230">
    <property type="entry name" value="TRMA_1"/>
    <property type="match status" value="1"/>
</dbReference>
<accession>A0A1Q9AGX3</accession>
<keyword evidence="4 6" id="KW-0949">S-adenosyl-L-methionine</keyword>
<comment type="similarity">
    <text evidence="6">Belongs to the class I-like SAM-binding methyltransferase superfamily. RNA M5U methyltransferase family.</text>
</comment>
<name>A0A1Q9AGX3_9HYPH</name>
<evidence type="ECO:0000256" key="3">
    <source>
        <dbReference type="ARBA" id="ARBA00022679"/>
    </source>
</evidence>
<dbReference type="AlphaFoldDB" id="A0A1Q9AGX3"/>
<dbReference type="InterPro" id="IPR012340">
    <property type="entry name" value="NA-bd_OB-fold"/>
</dbReference>
<evidence type="ECO:0000313" key="8">
    <source>
        <dbReference type="EMBL" id="OLP54483.1"/>
    </source>
</evidence>
<dbReference type="STRING" id="1672749.BJF92_03485"/>
<evidence type="ECO:0000313" key="9">
    <source>
        <dbReference type="Proteomes" id="UP000186143"/>
    </source>
</evidence>
<dbReference type="InterPro" id="IPR010280">
    <property type="entry name" value="U5_MeTrfase_fam"/>
</dbReference>
<evidence type="ECO:0000256" key="7">
    <source>
        <dbReference type="PROSITE-ProRule" id="PRU10015"/>
    </source>
</evidence>
<feature type="binding site" evidence="6">
    <location>
        <position position="300"/>
    </location>
    <ligand>
        <name>S-adenosyl-L-methionine</name>
        <dbReference type="ChEBI" id="CHEBI:59789"/>
    </ligand>
</feature>
<feature type="active site" evidence="7">
    <location>
        <position position="374"/>
    </location>
</feature>
<feature type="active site" description="Nucleophile" evidence="6">
    <location>
        <position position="374"/>
    </location>
</feature>
<dbReference type="OrthoDB" id="9804590at2"/>
<evidence type="ECO:0000256" key="5">
    <source>
        <dbReference type="ARBA" id="ARBA00023014"/>
    </source>
</evidence>
<dbReference type="RefSeq" id="WP_075635670.1">
    <property type="nucleotide sequence ID" value="NZ_MKIO01000033.1"/>
</dbReference>
<dbReference type="PANTHER" id="PTHR11061">
    <property type="entry name" value="RNA M5U METHYLTRANSFERASE"/>
    <property type="match status" value="1"/>
</dbReference>
<dbReference type="Gene3D" id="2.40.50.1070">
    <property type="match status" value="1"/>
</dbReference>
<dbReference type="Gene3D" id="3.40.50.150">
    <property type="entry name" value="Vaccinia Virus protein VP39"/>
    <property type="match status" value="1"/>
</dbReference>
<evidence type="ECO:0000256" key="4">
    <source>
        <dbReference type="ARBA" id="ARBA00022691"/>
    </source>
</evidence>
<proteinExistence type="inferred from homology"/>
<dbReference type="Pfam" id="PF05958">
    <property type="entry name" value="tRNA_U5-meth_tr"/>
    <property type="match status" value="1"/>
</dbReference>
<feature type="binding site" evidence="6">
    <location>
        <position position="280"/>
    </location>
    <ligand>
        <name>S-adenosyl-L-methionine</name>
        <dbReference type="ChEBI" id="CHEBI:59789"/>
    </ligand>
</feature>
<protein>
    <submittedName>
        <fullName evidence="8">RNA methyltransferase</fullName>
    </submittedName>
</protein>
<keyword evidence="2 6" id="KW-0489">Methyltransferase</keyword>
<keyword evidence="1" id="KW-0479">Metal-binding</keyword>
<dbReference type="EMBL" id="MKIO01000033">
    <property type="protein sequence ID" value="OLP54483.1"/>
    <property type="molecule type" value="Genomic_DNA"/>
</dbReference>
<comment type="caution">
    <text evidence="8">The sequence shown here is derived from an EMBL/GenBank/DDBJ whole genome shotgun (WGS) entry which is preliminary data.</text>
</comment>
<dbReference type="GO" id="GO:0070475">
    <property type="term" value="P:rRNA base methylation"/>
    <property type="evidence" value="ECO:0007669"/>
    <property type="project" value="TreeGrafter"/>
</dbReference>
<evidence type="ECO:0000256" key="2">
    <source>
        <dbReference type="ARBA" id="ARBA00022603"/>
    </source>
</evidence>
<evidence type="ECO:0000256" key="1">
    <source>
        <dbReference type="ARBA" id="ARBA00022485"/>
    </source>
</evidence>
<dbReference type="InterPro" id="IPR030390">
    <property type="entry name" value="MeTrfase_TrmA_AS"/>
</dbReference>
<keyword evidence="3 6" id="KW-0808">Transferase</keyword>
<organism evidence="8 9">
    <name type="scientific">Xaviernesmea rhizosphaerae</name>
    <dbReference type="NCBI Taxonomy" id="1672749"/>
    <lineage>
        <taxon>Bacteria</taxon>
        <taxon>Pseudomonadati</taxon>
        <taxon>Pseudomonadota</taxon>
        <taxon>Alphaproteobacteria</taxon>
        <taxon>Hyphomicrobiales</taxon>
        <taxon>Rhizobiaceae</taxon>
        <taxon>Rhizobium/Agrobacterium group</taxon>
        <taxon>Xaviernesmea</taxon>
    </lineage>
</organism>
<keyword evidence="1" id="KW-0408">Iron</keyword>
<feature type="binding site" evidence="6">
    <location>
        <position position="253"/>
    </location>
    <ligand>
        <name>S-adenosyl-L-methionine</name>
        <dbReference type="ChEBI" id="CHEBI:59789"/>
    </ligand>
</feature>
<dbReference type="GO" id="GO:0070041">
    <property type="term" value="F:rRNA (uridine-C5-)-methyltransferase activity"/>
    <property type="evidence" value="ECO:0007669"/>
    <property type="project" value="TreeGrafter"/>
</dbReference>